<name>A0A2H1FFA5_9ARCH</name>
<dbReference type="InterPro" id="IPR050964">
    <property type="entry name" value="Striated_Muscle_Regulatory"/>
</dbReference>
<dbReference type="Pfam" id="PF00041">
    <property type="entry name" value="fn3"/>
    <property type="match status" value="2"/>
</dbReference>
<gene>
    <name evidence="4" type="ORF">NCS_11248</name>
</gene>
<evidence type="ECO:0000256" key="2">
    <source>
        <dbReference type="SAM" id="MobiDB-lite"/>
    </source>
</evidence>
<reference evidence="5" key="1">
    <citation type="submission" date="2017-03" db="EMBL/GenBank/DDBJ databases">
        <authorList>
            <person name="Herbold C."/>
        </authorList>
    </citation>
    <scope>NUCLEOTIDE SEQUENCE [LARGE SCALE GENOMIC DNA]</scope>
</reference>
<feature type="domain" description="Fibronectin type-III" evidence="3">
    <location>
        <begin position="314"/>
        <end position="409"/>
    </location>
</feature>
<proteinExistence type="predicted"/>
<dbReference type="Proteomes" id="UP000230607">
    <property type="component" value="Chromosome 1"/>
</dbReference>
<accession>A0A2H1FFA5</accession>
<organism evidence="4 5">
    <name type="scientific">Candidatus Nitrosotalea okcheonensis</name>
    <dbReference type="NCBI Taxonomy" id="1903276"/>
    <lineage>
        <taxon>Archaea</taxon>
        <taxon>Nitrososphaerota</taxon>
        <taxon>Nitrososphaeria</taxon>
        <taxon>Nitrosotaleales</taxon>
        <taxon>Nitrosotaleaceae</taxon>
        <taxon>Nitrosotalea</taxon>
    </lineage>
</organism>
<evidence type="ECO:0000259" key="3">
    <source>
        <dbReference type="PROSITE" id="PS50853"/>
    </source>
</evidence>
<dbReference type="SUPFAM" id="SSF49265">
    <property type="entry name" value="Fibronectin type III"/>
    <property type="match status" value="1"/>
</dbReference>
<protein>
    <recommendedName>
        <fullName evidence="3">Fibronectin type-III domain-containing protein</fullName>
    </recommendedName>
</protein>
<evidence type="ECO:0000256" key="1">
    <source>
        <dbReference type="ARBA" id="ARBA00022737"/>
    </source>
</evidence>
<dbReference type="InterPro" id="IPR036116">
    <property type="entry name" value="FN3_sf"/>
</dbReference>
<dbReference type="EMBL" id="LT841358">
    <property type="protein sequence ID" value="SMH71441.1"/>
    <property type="molecule type" value="Genomic_DNA"/>
</dbReference>
<dbReference type="PANTHER" id="PTHR13817:SF166">
    <property type="entry name" value="NEURONAL IGCAM-RELATED"/>
    <property type="match status" value="1"/>
</dbReference>
<keyword evidence="5" id="KW-1185">Reference proteome</keyword>
<dbReference type="InterPro" id="IPR013783">
    <property type="entry name" value="Ig-like_fold"/>
</dbReference>
<keyword evidence="1" id="KW-0677">Repeat</keyword>
<dbReference type="CDD" id="cd00063">
    <property type="entry name" value="FN3"/>
    <property type="match status" value="2"/>
</dbReference>
<dbReference type="SMART" id="SM00060">
    <property type="entry name" value="FN3"/>
    <property type="match status" value="2"/>
</dbReference>
<dbReference type="Gene3D" id="2.60.40.10">
    <property type="entry name" value="Immunoglobulins"/>
    <property type="match status" value="2"/>
</dbReference>
<dbReference type="PRINTS" id="PR00014">
    <property type="entry name" value="FNTYPEIII"/>
</dbReference>
<feature type="region of interest" description="Disordered" evidence="2">
    <location>
        <begin position="396"/>
        <end position="415"/>
    </location>
</feature>
<dbReference type="PROSITE" id="PS50853">
    <property type="entry name" value="FN3"/>
    <property type="match status" value="2"/>
</dbReference>
<feature type="domain" description="Fibronectin type-III" evidence="3">
    <location>
        <begin position="416"/>
        <end position="511"/>
    </location>
</feature>
<dbReference type="InterPro" id="IPR003961">
    <property type="entry name" value="FN3_dom"/>
</dbReference>
<evidence type="ECO:0000313" key="5">
    <source>
        <dbReference type="Proteomes" id="UP000230607"/>
    </source>
</evidence>
<sequence>MLTLSVVMSVIVIGTIAPTSTVSASTNSISKIQSGLVSSDSLTTGNTAGWTFGGTATLYNYYEDSQGLHLGVQAPSSGRWVNYYAASSGANAHLFHAALTIPYTSVPDGVFNPGLYVEGSNYNGIVGCQAYADNTGYYWTVQSSTDAGSTWTTLYAPPANSLPQTDDCTVMTDGNHYLKVYIGGNVVFSSTTVNLNMPTPLHAFVQVDSSSSSMDHAIYSNYYSTTDENIKITNNPSNAAMVKVIGTAGNVLATAPVSAGTAILNVGMYKFPLSGTIDVYDSNNSIIASSPASIYGGDVYSVSSSSGTLTVPQSPTSLTATTISSSQINLSWTAPSNNGGSAITGYKIERSTDSGITWSTVVANTASVSTTYSDSGLAASTAYTYRVSAINSVGTGSPSNTASATTQNAPVSVPQSPTNLTASAISSSQINLSWTAPSNNGGSAITGYKIERSTDSGITWSTVVANTASVSTTYSDTGLAPNTAYTYRVSAINSVGTGSPSNTASATTSSSTTTGSIILNSVKTTSGTVSSLPYQITLSNVNVGTGTNRLLVVGVTANNQFVTSVTFGGTQLTKAVRSFHNDYTGFWYLTNPSGTGNIVVTMDGSTSVVVGAYSFSGVDQTTPIPTNITNYDAAASSPTISITTQYPNSWVLDLPAIYGGVTLGSPTCTQQWNINMPSAITGASSSSVKTSAGLTTCGWTASGSGDLWDDAAIEIKASGTVITTNPQSLTLIKSGLLLSDSLTNETKTQQQLQTNPGYWRYGGDAQAEKAHYTFWKDTQGLHIGVQAPSNATWAGIYALSRNTQAMLYHSIITTPVQTIPANNVYYNNGIYVQTNGTSNVNYVACSSNVSSFGTVWAVFWATGNPFSATNFTRLWYDPNPNQPLTRDCTIITNGNNYLRVYVDGVKVVDRTDMNLQMPPPFNVFLEPQSSYAGQMLNGTFTDYYTLAGENVTVNNLPQNAARVDITDSSGKILATSQIVNHIARLDVGQYHFPLSGTIKVYDSGNIMIASDSSNIYGGDVYSVNH</sequence>
<dbReference type="AlphaFoldDB" id="A0A2H1FFA5"/>
<evidence type="ECO:0000313" key="4">
    <source>
        <dbReference type="EMBL" id="SMH71441.1"/>
    </source>
</evidence>
<dbReference type="PANTHER" id="PTHR13817">
    <property type="entry name" value="TITIN"/>
    <property type="match status" value="1"/>
</dbReference>